<dbReference type="InterPro" id="IPR036388">
    <property type="entry name" value="WH-like_DNA-bd_sf"/>
</dbReference>
<dbReference type="NCBIfam" id="NF033788">
    <property type="entry name" value="HTH_metalloreg"/>
    <property type="match status" value="1"/>
</dbReference>
<dbReference type="PANTHER" id="PTHR38600">
    <property type="entry name" value="TRANSCRIPTIONAL REGULATORY PROTEIN"/>
    <property type="match status" value="1"/>
</dbReference>
<sequence>MQTPQPISLDLIFKALADETRRQLLQTLCEGSYSIRDLASPFDISFPAVAKHIGVLERAGLITRKKRGREQICTLNPLTLQEAHRWLGFYESFWNQQLDHLEDYLSLLQK</sequence>
<dbReference type="PANTHER" id="PTHR38600:SF2">
    <property type="entry name" value="SLL0088 PROTEIN"/>
    <property type="match status" value="1"/>
</dbReference>
<evidence type="ECO:0000259" key="1">
    <source>
        <dbReference type="PROSITE" id="PS50987"/>
    </source>
</evidence>
<dbReference type="CDD" id="cd00090">
    <property type="entry name" value="HTH_ARSR"/>
    <property type="match status" value="1"/>
</dbReference>
<dbReference type="EMBL" id="JAPMOU010000028">
    <property type="protein sequence ID" value="MDE1464077.1"/>
    <property type="molecule type" value="Genomic_DNA"/>
</dbReference>
<dbReference type="SMART" id="SM00418">
    <property type="entry name" value="HTH_ARSR"/>
    <property type="match status" value="1"/>
</dbReference>
<dbReference type="Proteomes" id="UP001528823">
    <property type="component" value="Unassembled WGS sequence"/>
</dbReference>
<dbReference type="InterPro" id="IPR001845">
    <property type="entry name" value="HTH_ArsR_DNA-bd_dom"/>
</dbReference>
<reference evidence="2 3" key="1">
    <citation type="submission" date="2022-11" db="EMBL/GenBank/DDBJ databases">
        <title>Spartinivicinus poritis sp. nov., isolated from scleractinian coral Porites lutea.</title>
        <authorList>
            <person name="Zhang G."/>
            <person name="Cai L."/>
            <person name="Wei Q."/>
        </authorList>
    </citation>
    <scope>NUCLEOTIDE SEQUENCE [LARGE SCALE GENOMIC DNA]</scope>
    <source>
        <strain evidence="2 3">A2-2</strain>
    </source>
</reference>
<feature type="domain" description="HTH arsR-type" evidence="1">
    <location>
        <begin position="1"/>
        <end position="105"/>
    </location>
</feature>
<name>A0ABT5UCI0_9GAMM</name>
<dbReference type="SUPFAM" id="SSF46785">
    <property type="entry name" value="Winged helix' DNA-binding domain"/>
    <property type="match status" value="1"/>
</dbReference>
<evidence type="ECO:0000313" key="2">
    <source>
        <dbReference type="EMBL" id="MDE1464077.1"/>
    </source>
</evidence>
<accession>A0ABT5UCI0</accession>
<dbReference type="Gene3D" id="1.10.10.10">
    <property type="entry name" value="Winged helix-like DNA-binding domain superfamily/Winged helix DNA-binding domain"/>
    <property type="match status" value="1"/>
</dbReference>
<dbReference type="PROSITE" id="PS50987">
    <property type="entry name" value="HTH_ARSR_2"/>
    <property type="match status" value="1"/>
</dbReference>
<organism evidence="2 3">
    <name type="scientific">Spartinivicinus poritis</name>
    <dbReference type="NCBI Taxonomy" id="2994640"/>
    <lineage>
        <taxon>Bacteria</taxon>
        <taxon>Pseudomonadati</taxon>
        <taxon>Pseudomonadota</taxon>
        <taxon>Gammaproteobacteria</taxon>
        <taxon>Oceanospirillales</taxon>
        <taxon>Zooshikellaceae</taxon>
        <taxon>Spartinivicinus</taxon>
    </lineage>
</organism>
<dbReference type="InterPro" id="IPR011991">
    <property type="entry name" value="ArsR-like_HTH"/>
</dbReference>
<dbReference type="Pfam" id="PF01022">
    <property type="entry name" value="HTH_5"/>
    <property type="match status" value="1"/>
</dbReference>
<protein>
    <submittedName>
        <fullName evidence="2">Metalloregulator ArsR/SmtB family transcription factor</fullName>
    </submittedName>
</protein>
<dbReference type="PRINTS" id="PR00778">
    <property type="entry name" value="HTHARSR"/>
</dbReference>
<evidence type="ECO:0000313" key="3">
    <source>
        <dbReference type="Proteomes" id="UP001528823"/>
    </source>
</evidence>
<comment type="caution">
    <text evidence="2">The sequence shown here is derived from an EMBL/GenBank/DDBJ whole genome shotgun (WGS) entry which is preliminary data.</text>
</comment>
<dbReference type="RefSeq" id="WP_274690408.1">
    <property type="nucleotide sequence ID" value="NZ_JAPMOU010000028.1"/>
</dbReference>
<keyword evidence="3" id="KW-1185">Reference proteome</keyword>
<dbReference type="InterPro" id="IPR036390">
    <property type="entry name" value="WH_DNA-bd_sf"/>
</dbReference>
<proteinExistence type="predicted"/>
<gene>
    <name evidence="2" type="ORF">ORQ98_19150</name>
</gene>